<dbReference type="PANTHER" id="PTHR47098">
    <property type="entry name" value="PROTEIN MAK32"/>
    <property type="match status" value="1"/>
</dbReference>
<dbReference type="EMBL" id="JAUIQD010000006">
    <property type="protein sequence ID" value="KAK3346989.1"/>
    <property type="molecule type" value="Genomic_DNA"/>
</dbReference>
<evidence type="ECO:0000313" key="2">
    <source>
        <dbReference type="EMBL" id="KAK3346989.1"/>
    </source>
</evidence>
<evidence type="ECO:0000259" key="1">
    <source>
        <dbReference type="Pfam" id="PF00294"/>
    </source>
</evidence>
<keyword evidence="3" id="KW-1185">Reference proteome</keyword>
<dbReference type="AlphaFoldDB" id="A0AAJ0HCB9"/>
<sequence>MNSSNLKPIMVWEPNPTFCNPGQLQAHQDACKAVDVFSTRWTDLDGLVNGRWHPRKMPGEGDGFGTMWLPAFYGAGSDEVVDPTGAGSAFLGAMAWSMATGKNVARAAVAASIVASFVVEQVGAPGNWPLPNDSEMWNGKEIEEEAEAYHKKFLAWKGPYLD</sequence>
<dbReference type="Pfam" id="PF00294">
    <property type="entry name" value="PfkB"/>
    <property type="match status" value="1"/>
</dbReference>
<evidence type="ECO:0000313" key="3">
    <source>
        <dbReference type="Proteomes" id="UP001275084"/>
    </source>
</evidence>
<dbReference type="InterPro" id="IPR011611">
    <property type="entry name" value="PfkB_dom"/>
</dbReference>
<organism evidence="2 3">
    <name type="scientific">Lasiosphaeria hispida</name>
    <dbReference type="NCBI Taxonomy" id="260671"/>
    <lineage>
        <taxon>Eukaryota</taxon>
        <taxon>Fungi</taxon>
        <taxon>Dikarya</taxon>
        <taxon>Ascomycota</taxon>
        <taxon>Pezizomycotina</taxon>
        <taxon>Sordariomycetes</taxon>
        <taxon>Sordariomycetidae</taxon>
        <taxon>Sordariales</taxon>
        <taxon>Lasiosphaeriaceae</taxon>
        <taxon>Lasiosphaeria</taxon>
    </lineage>
</organism>
<accession>A0AAJ0HCB9</accession>
<protein>
    <recommendedName>
        <fullName evidence="1">Carbohydrate kinase PfkB domain-containing protein</fullName>
    </recommendedName>
</protein>
<dbReference type="SUPFAM" id="SSF53613">
    <property type="entry name" value="Ribokinase-like"/>
    <property type="match status" value="1"/>
</dbReference>
<reference evidence="2" key="1">
    <citation type="journal article" date="2023" name="Mol. Phylogenet. Evol.">
        <title>Genome-scale phylogeny and comparative genomics of the fungal order Sordariales.</title>
        <authorList>
            <person name="Hensen N."/>
            <person name="Bonometti L."/>
            <person name="Westerberg I."/>
            <person name="Brannstrom I.O."/>
            <person name="Guillou S."/>
            <person name="Cros-Aarteil S."/>
            <person name="Calhoun S."/>
            <person name="Haridas S."/>
            <person name="Kuo A."/>
            <person name="Mondo S."/>
            <person name="Pangilinan J."/>
            <person name="Riley R."/>
            <person name="LaButti K."/>
            <person name="Andreopoulos B."/>
            <person name="Lipzen A."/>
            <person name="Chen C."/>
            <person name="Yan M."/>
            <person name="Daum C."/>
            <person name="Ng V."/>
            <person name="Clum A."/>
            <person name="Steindorff A."/>
            <person name="Ohm R.A."/>
            <person name="Martin F."/>
            <person name="Silar P."/>
            <person name="Natvig D.O."/>
            <person name="Lalanne C."/>
            <person name="Gautier V."/>
            <person name="Ament-Velasquez S.L."/>
            <person name="Kruys A."/>
            <person name="Hutchinson M.I."/>
            <person name="Powell A.J."/>
            <person name="Barry K."/>
            <person name="Miller A.N."/>
            <person name="Grigoriev I.V."/>
            <person name="Debuchy R."/>
            <person name="Gladieux P."/>
            <person name="Hiltunen Thoren M."/>
            <person name="Johannesson H."/>
        </authorList>
    </citation>
    <scope>NUCLEOTIDE SEQUENCE</scope>
    <source>
        <strain evidence="2">CBS 955.72</strain>
    </source>
</reference>
<name>A0AAJ0HCB9_9PEZI</name>
<dbReference type="Proteomes" id="UP001275084">
    <property type="component" value="Unassembled WGS sequence"/>
</dbReference>
<proteinExistence type="predicted"/>
<dbReference type="Gene3D" id="3.40.1190.20">
    <property type="match status" value="1"/>
</dbReference>
<feature type="domain" description="Carbohydrate kinase PfkB" evidence="1">
    <location>
        <begin position="77"/>
        <end position="125"/>
    </location>
</feature>
<dbReference type="PANTHER" id="PTHR47098:SF2">
    <property type="entry name" value="PROTEIN MAK32"/>
    <property type="match status" value="1"/>
</dbReference>
<reference evidence="2" key="2">
    <citation type="submission" date="2023-06" db="EMBL/GenBank/DDBJ databases">
        <authorList>
            <consortium name="Lawrence Berkeley National Laboratory"/>
            <person name="Haridas S."/>
            <person name="Hensen N."/>
            <person name="Bonometti L."/>
            <person name="Westerberg I."/>
            <person name="Brannstrom I.O."/>
            <person name="Guillou S."/>
            <person name="Cros-Aarteil S."/>
            <person name="Calhoun S."/>
            <person name="Kuo A."/>
            <person name="Mondo S."/>
            <person name="Pangilinan J."/>
            <person name="Riley R."/>
            <person name="Labutti K."/>
            <person name="Andreopoulos B."/>
            <person name="Lipzen A."/>
            <person name="Chen C."/>
            <person name="Yanf M."/>
            <person name="Daum C."/>
            <person name="Ng V."/>
            <person name="Clum A."/>
            <person name="Steindorff A."/>
            <person name="Ohm R."/>
            <person name="Martin F."/>
            <person name="Silar P."/>
            <person name="Natvig D."/>
            <person name="Lalanne C."/>
            <person name="Gautier V."/>
            <person name="Ament-Velasquez S.L."/>
            <person name="Kruys A."/>
            <person name="Hutchinson M.I."/>
            <person name="Powell A.J."/>
            <person name="Barry K."/>
            <person name="Miller A.N."/>
            <person name="Grigoriev I.V."/>
            <person name="Debuchy R."/>
            <person name="Gladieux P."/>
            <person name="Thoren M.H."/>
            <person name="Johannesson H."/>
        </authorList>
    </citation>
    <scope>NUCLEOTIDE SEQUENCE</scope>
    <source>
        <strain evidence="2">CBS 955.72</strain>
    </source>
</reference>
<dbReference type="InterPro" id="IPR029056">
    <property type="entry name" value="Ribokinase-like"/>
</dbReference>
<gene>
    <name evidence="2" type="ORF">B0T25DRAFT_613732</name>
</gene>
<comment type="caution">
    <text evidence="2">The sequence shown here is derived from an EMBL/GenBank/DDBJ whole genome shotgun (WGS) entry which is preliminary data.</text>
</comment>